<reference evidence="7" key="1">
    <citation type="submission" date="2024-06" db="UniProtKB">
        <authorList>
            <consortium name="RefSeq"/>
        </authorList>
    </citation>
    <scope>NUCLEOTIDE SEQUENCE [LARGE SCALE GENOMIC DNA]</scope>
</reference>
<sequence length="247" mass="27851">MCRQRRTTFKTILNLLCHSLWVLGIAVGLSGVYLVLKWKQNSLFFSDTYITLPAALTLVSAAFLLATGCLGSWLSQRDSVCLQGLFVYLLVVVFCLESTASVLAYYHSTKLDAEMAPLTGVFQNYTGSSQDHNSRIVDSMQEEFQCCGVHDYRDWLKMSWFNQTGGIMVPRSCCNTTFTSCNGTVQQPWKLYSQGCQVKLERVLNLGLSFIIWGFIPVFVMEVVLVLMVAELMKQQPFADYHVLGEK</sequence>
<dbReference type="PRINTS" id="PR00259">
    <property type="entry name" value="TMFOUR"/>
</dbReference>
<dbReference type="InterPro" id="IPR000301">
    <property type="entry name" value="Tetraspanin_animals"/>
</dbReference>
<dbReference type="Gene3D" id="1.10.1450.10">
    <property type="entry name" value="Tetraspanin"/>
    <property type="match status" value="1"/>
</dbReference>
<gene>
    <name evidence="8 9" type="primary">LOC114428106</name>
</gene>
<evidence type="ECO:0000313" key="8">
    <source>
        <dbReference type="RefSeq" id="XP_028252250.1"/>
    </source>
</evidence>
<keyword evidence="3 6" id="KW-0812">Transmembrane</keyword>
<evidence type="ECO:0000313" key="7">
    <source>
        <dbReference type="Proteomes" id="UP000515145"/>
    </source>
</evidence>
<dbReference type="RefSeq" id="XP_028252251.1">
    <property type="nucleotide sequence ID" value="XM_028396450.1"/>
</dbReference>
<keyword evidence="7" id="KW-1185">Reference proteome</keyword>
<reference evidence="9" key="2">
    <citation type="submission" date="2025-04" db="UniProtKB">
        <authorList>
            <consortium name="RefSeq"/>
        </authorList>
    </citation>
    <scope>IDENTIFICATION</scope>
</reference>
<evidence type="ECO:0000256" key="4">
    <source>
        <dbReference type="ARBA" id="ARBA00022989"/>
    </source>
</evidence>
<proteinExistence type="inferred from homology"/>
<dbReference type="GeneID" id="114428106"/>
<dbReference type="AlphaFoldDB" id="A0A6P7HK13"/>
<dbReference type="SUPFAM" id="SSF48652">
    <property type="entry name" value="Tetraspanin"/>
    <property type="match status" value="1"/>
</dbReference>
<name>A0A6P7HK13_9TELE</name>
<dbReference type="InterPro" id="IPR018499">
    <property type="entry name" value="Tetraspanin/Peripherin"/>
</dbReference>
<evidence type="ECO:0000256" key="2">
    <source>
        <dbReference type="ARBA" id="ARBA00006840"/>
    </source>
</evidence>
<dbReference type="Pfam" id="PF00335">
    <property type="entry name" value="Tetraspanin"/>
    <property type="match status" value="1"/>
</dbReference>
<dbReference type="InterPro" id="IPR008952">
    <property type="entry name" value="Tetraspanin_EC2_sf"/>
</dbReference>
<feature type="transmembrane region" description="Helical" evidence="6">
    <location>
        <begin position="48"/>
        <end position="73"/>
    </location>
</feature>
<organism evidence="7 9">
    <name type="scientific">Parambassis ranga</name>
    <name type="common">Indian glassy fish</name>
    <dbReference type="NCBI Taxonomy" id="210632"/>
    <lineage>
        <taxon>Eukaryota</taxon>
        <taxon>Metazoa</taxon>
        <taxon>Chordata</taxon>
        <taxon>Craniata</taxon>
        <taxon>Vertebrata</taxon>
        <taxon>Euteleostomi</taxon>
        <taxon>Actinopterygii</taxon>
        <taxon>Neopterygii</taxon>
        <taxon>Teleostei</taxon>
        <taxon>Neoteleostei</taxon>
        <taxon>Acanthomorphata</taxon>
        <taxon>Ovalentaria</taxon>
        <taxon>Ambassidae</taxon>
        <taxon>Parambassis</taxon>
    </lineage>
</organism>
<dbReference type="OrthoDB" id="10033535at2759"/>
<dbReference type="PIRSF" id="PIRSF002419">
    <property type="entry name" value="Tetraspanin"/>
    <property type="match status" value="1"/>
</dbReference>
<dbReference type="Proteomes" id="UP000515145">
    <property type="component" value="Chromosome 22"/>
</dbReference>
<evidence type="ECO:0000256" key="3">
    <source>
        <dbReference type="ARBA" id="ARBA00022692"/>
    </source>
</evidence>
<evidence type="ECO:0000256" key="6">
    <source>
        <dbReference type="RuleBase" id="RU361218"/>
    </source>
</evidence>
<keyword evidence="4 6" id="KW-1133">Transmembrane helix</keyword>
<accession>A0A6P7HK13</accession>
<feature type="transmembrane region" description="Helical" evidence="6">
    <location>
        <begin position="210"/>
        <end position="230"/>
    </location>
</feature>
<evidence type="ECO:0000256" key="5">
    <source>
        <dbReference type="ARBA" id="ARBA00023136"/>
    </source>
</evidence>
<dbReference type="GO" id="GO:0005886">
    <property type="term" value="C:plasma membrane"/>
    <property type="evidence" value="ECO:0007669"/>
    <property type="project" value="TreeGrafter"/>
</dbReference>
<feature type="transmembrane region" description="Helical" evidence="6">
    <location>
        <begin position="12"/>
        <end position="36"/>
    </location>
</feature>
<feature type="transmembrane region" description="Helical" evidence="6">
    <location>
        <begin position="85"/>
        <end position="106"/>
    </location>
</feature>
<dbReference type="RefSeq" id="XP_028252250.1">
    <property type="nucleotide sequence ID" value="XM_028396449.1"/>
</dbReference>
<dbReference type="CTD" id="564334"/>
<keyword evidence="5 6" id="KW-0472">Membrane</keyword>
<evidence type="ECO:0000256" key="1">
    <source>
        <dbReference type="ARBA" id="ARBA00004141"/>
    </source>
</evidence>
<comment type="similarity">
    <text evidence="2 6">Belongs to the tetraspanin (TM4SF) family.</text>
</comment>
<dbReference type="PANTHER" id="PTHR19282">
    <property type="entry name" value="TETRASPANIN"/>
    <property type="match status" value="1"/>
</dbReference>
<comment type="subcellular location">
    <subcellularLocation>
        <location evidence="1 6">Membrane</location>
        <topology evidence="1 6">Multi-pass membrane protein</topology>
    </subcellularLocation>
</comment>
<dbReference type="PANTHER" id="PTHR19282:SF477">
    <property type="entry name" value="TETRASPANIN"/>
    <property type="match status" value="1"/>
</dbReference>
<evidence type="ECO:0000313" key="9">
    <source>
        <dbReference type="RefSeq" id="XP_028252251.1"/>
    </source>
</evidence>
<protein>
    <recommendedName>
        <fullName evidence="6">Tetraspanin</fullName>
    </recommendedName>
</protein>